<dbReference type="AlphaFoldDB" id="R7ZZD3"/>
<accession>R7ZZD3</accession>
<sequence length="38" mass="4512">MLKMDFLLKAVYCFALVNDDLNEIYQKVGEFSRCFFSI</sequence>
<evidence type="ECO:0000313" key="2">
    <source>
        <dbReference type="Proteomes" id="UP000013909"/>
    </source>
</evidence>
<gene>
    <name evidence="1" type="ORF">ADIS_0023</name>
</gene>
<organism evidence="1 2">
    <name type="scientific">Lunatimonas lonarensis</name>
    <dbReference type="NCBI Taxonomy" id="1232681"/>
    <lineage>
        <taxon>Bacteria</taxon>
        <taxon>Pseudomonadati</taxon>
        <taxon>Bacteroidota</taxon>
        <taxon>Cytophagia</taxon>
        <taxon>Cytophagales</taxon>
        <taxon>Cyclobacteriaceae</taxon>
    </lineage>
</organism>
<protein>
    <submittedName>
        <fullName evidence="1">Uncharacterized protein</fullName>
    </submittedName>
</protein>
<dbReference type="EMBL" id="AQHR01000001">
    <property type="protein sequence ID" value="EON79456.1"/>
    <property type="molecule type" value="Genomic_DNA"/>
</dbReference>
<evidence type="ECO:0000313" key="1">
    <source>
        <dbReference type="EMBL" id="EON79456.1"/>
    </source>
</evidence>
<name>R7ZZD3_9BACT</name>
<dbReference type="Proteomes" id="UP000013909">
    <property type="component" value="Unassembled WGS sequence"/>
</dbReference>
<reference evidence="1 2" key="1">
    <citation type="submission" date="2013-02" db="EMBL/GenBank/DDBJ databases">
        <title>A novel strain isolated from Lonar lake, Maharashtra, India.</title>
        <authorList>
            <person name="Singh A."/>
        </authorList>
    </citation>
    <scope>NUCLEOTIDE SEQUENCE [LARGE SCALE GENOMIC DNA]</scope>
    <source>
        <strain evidence="1 2">AK24</strain>
    </source>
</reference>
<dbReference type="STRING" id="1232681.ADIS_0023"/>
<keyword evidence="2" id="KW-1185">Reference proteome</keyword>
<proteinExistence type="predicted"/>
<comment type="caution">
    <text evidence="1">The sequence shown here is derived from an EMBL/GenBank/DDBJ whole genome shotgun (WGS) entry which is preliminary data.</text>
</comment>